<evidence type="ECO:0000313" key="1">
    <source>
        <dbReference type="EMBL" id="CEN32162.1"/>
    </source>
</evidence>
<gene>
    <name evidence="1" type="ORF">WEOB_214</name>
</gene>
<keyword evidence="2" id="KW-1185">Reference proteome</keyword>
<dbReference type="Proteomes" id="UP000242753">
    <property type="component" value="Chromosome I"/>
</dbReference>
<organism evidence="1 2">
    <name type="scientific">Candidatus Westeberhardia cardiocondylae</name>
    <dbReference type="NCBI Taxonomy" id="1594731"/>
    <lineage>
        <taxon>Bacteria</taxon>
        <taxon>Pseudomonadati</taxon>
        <taxon>Pseudomonadota</taxon>
        <taxon>Gammaproteobacteria</taxon>
        <taxon>Enterobacterales</taxon>
        <taxon>Enterobacteriaceae</taxon>
        <taxon>ant endosymbionts</taxon>
        <taxon>Candidatus Westeberhardia</taxon>
    </lineage>
</organism>
<proteinExistence type="predicted"/>
<dbReference type="KEGG" id="wca:WEOB_214"/>
<reference evidence="2" key="1">
    <citation type="submission" date="2015-01" db="EMBL/GenBank/DDBJ databases">
        <authorList>
            <person name="Manzano-Marin A."/>
            <person name="Manzano-Marin A."/>
        </authorList>
    </citation>
    <scope>NUCLEOTIDE SEQUENCE [LARGE SCALE GENOMIC DNA]</scope>
    <source>
        <strain evidence="2">obscurior</strain>
    </source>
</reference>
<dbReference type="STRING" id="1594731.WEOB_214"/>
<dbReference type="AlphaFoldDB" id="A0A0H5BWR3"/>
<dbReference type="EMBL" id="LN774881">
    <property type="protein sequence ID" value="CEN32162.1"/>
    <property type="molecule type" value="Genomic_DNA"/>
</dbReference>
<evidence type="ECO:0000313" key="2">
    <source>
        <dbReference type="Proteomes" id="UP000242753"/>
    </source>
</evidence>
<accession>A0A0H5BWR3</accession>
<protein>
    <submittedName>
        <fullName evidence="1">Uncharacterized protein</fullName>
    </submittedName>
</protein>
<sequence length="45" mass="5464">MLLIGINMLILNLQLVLNNFYFLPKKSDFIKWIKEAYSFFLRILK</sequence>
<name>A0A0H5BWR3_9ENTR</name>